<proteinExistence type="predicted"/>
<keyword evidence="2" id="KW-1185">Reference proteome</keyword>
<dbReference type="Proteomes" id="UP001558613">
    <property type="component" value="Unassembled WGS sequence"/>
</dbReference>
<dbReference type="EMBL" id="JAYMGO010000003">
    <property type="protein sequence ID" value="KAL1277680.1"/>
    <property type="molecule type" value="Genomic_DNA"/>
</dbReference>
<gene>
    <name evidence="1" type="ORF">QQF64_024353</name>
</gene>
<evidence type="ECO:0000313" key="1">
    <source>
        <dbReference type="EMBL" id="KAL1277680.1"/>
    </source>
</evidence>
<protein>
    <submittedName>
        <fullName evidence="1">Uncharacterized protein</fullName>
    </submittedName>
</protein>
<name>A0ABR3NKZ4_9TELE</name>
<evidence type="ECO:0000313" key="2">
    <source>
        <dbReference type="Proteomes" id="UP001558613"/>
    </source>
</evidence>
<sequence length="91" mass="10272">MTAVGDEIVKHPDRGGGEELIGKFKATATTENRHFVNSRAGSAVCGLRRSLCNQHFVLNRFPPSFCLFAWLQPSLALWWFTTQYVNSNSQR</sequence>
<accession>A0ABR3NKZ4</accession>
<reference evidence="1 2" key="1">
    <citation type="submission" date="2023-09" db="EMBL/GenBank/DDBJ databases">
        <authorList>
            <person name="Wang M."/>
        </authorList>
    </citation>
    <scope>NUCLEOTIDE SEQUENCE [LARGE SCALE GENOMIC DNA]</scope>
    <source>
        <strain evidence="1">GT-2023</strain>
        <tissue evidence="1">Liver</tissue>
    </source>
</reference>
<organism evidence="1 2">
    <name type="scientific">Cirrhinus molitorella</name>
    <name type="common">mud carp</name>
    <dbReference type="NCBI Taxonomy" id="172907"/>
    <lineage>
        <taxon>Eukaryota</taxon>
        <taxon>Metazoa</taxon>
        <taxon>Chordata</taxon>
        <taxon>Craniata</taxon>
        <taxon>Vertebrata</taxon>
        <taxon>Euteleostomi</taxon>
        <taxon>Actinopterygii</taxon>
        <taxon>Neopterygii</taxon>
        <taxon>Teleostei</taxon>
        <taxon>Ostariophysi</taxon>
        <taxon>Cypriniformes</taxon>
        <taxon>Cyprinidae</taxon>
        <taxon>Labeoninae</taxon>
        <taxon>Labeonini</taxon>
        <taxon>Cirrhinus</taxon>
    </lineage>
</organism>
<comment type="caution">
    <text evidence="1">The sequence shown here is derived from an EMBL/GenBank/DDBJ whole genome shotgun (WGS) entry which is preliminary data.</text>
</comment>